<evidence type="ECO:0000313" key="5">
    <source>
        <dbReference type="Proteomes" id="UP000594979"/>
    </source>
</evidence>
<dbReference type="EMBL" id="CP065682">
    <property type="protein sequence ID" value="QPS33435.1"/>
    <property type="molecule type" value="Genomic_DNA"/>
</dbReference>
<keyword evidence="1" id="KW-0175">Coiled coil</keyword>
<evidence type="ECO:0000313" key="4">
    <source>
        <dbReference type="EMBL" id="QPS33435.1"/>
    </source>
</evidence>
<feature type="region of interest" description="Disordered" evidence="2">
    <location>
        <begin position="89"/>
        <end position="125"/>
    </location>
</feature>
<feature type="compositionally biased region" description="Basic and acidic residues" evidence="2">
    <location>
        <begin position="89"/>
        <end position="100"/>
    </location>
</feature>
<accession>A0A7T2TGJ2</accession>
<feature type="coiled-coil region" evidence="1">
    <location>
        <begin position="29"/>
        <end position="56"/>
    </location>
</feature>
<proteinExistence type="predicted"/>
<reference evidence="4 5" key="1">
    <citation type="submission" date="2020-12" db="EMBL/GenBank/DDBJ databases">
        <title>FDA dAtabase for Regulatory Grade micrObial Sequences (FDA-ARGOS): Supporting development and validation of Infectious Disease Dx tests.</title>
        <authorList>
            <person name="Sproer C."/>
            <person name="Gronow S."/>
            <person name="Severitt S."/>
            <person name="Schroder I."/>
            <person name="Tallon L."/>
            <person name="Sadzewicz L."/>
            <person name="Zhao X."/>
            <person name="Boylan J."/>
            <person name="Ott S."/>
            <person name="Bowen H."/>
            <person name="Vavikolanu K."/>
            <person name="Mehta A."/>
            <person name="Aluvathingal J."/>
            <person name="Nadendla S."/>
            <person name="Lowell S."/>
            <person name="Myers T."/>
            <person name="Yan Y."/>
            <person name="Sichtig H."/>
        </authorList>
    </citation>
    <scope>NUCLEOTIDE SEQUENCE [LARGE SCALE GENOMIC DNA]</scope>
    <source>
        <strain evidence="4 5">FDAARGOS_902</strain>
    </source>
</reference>
<dbReference type="KEGG" id="bcau:I6G59_16115"/>
<organism evidence="4 5">
    <name type="scientific">Brevibacterium casei</name>
    <dbReference type="NCBI Taxonomy" id="33889"/>
    <lineage>
        <taxon>Bacteria</taxon>
        <taxon>Bacillati</taxon>
        <taxon>Actinomycetota</taxon>
        <taxon>Actinomycetes</taxon>
        <taxon>Micrococcales</taxon>
        <taxon>Brevibacteriaceae</taxon>
        <taxon>Brevibacterium</taxon>
    </lineage>
</organism>
<gene>
    <name evidence="4" type="ORF">I6G59_16115</name>
</gene>
<evidence type="ECO:0000256" key="3">
    <source>
        <dbReference type="SAM" id="Phobius"/>
    </source>
</evidence>
<name>A0A7T2TGJ2_9MICO</name>
<keyword evidence="3" id="KW-0472">Membrane</keyword>
<keyword evidence="3" id="KW-0812">Transmembrane</keyword>
<sequence>MTTQLFMQLFSIVAAGFAIGFTIYAFRSNAKTRRAIDEQRRLLAAAEARKKTEREQAMKVMTLLGALSGQTPVEPVAVKDIKHRDEVCWHSPDGSRHEHYQAGYDGDPGPSEDGIHARPLTPRGL</sequence>
<evidence type="ECO:0000256" key="1">
    <source>
        <dbReference type="SAM" id="Coils"/>
    </source>
</evidence>
<protein>
    <submittedName>
        <fullName evidence="4">Uncharacterized protein</fullName>
    </submittedName>
</protein>
<dbReference type="Proteomes" id="UP000594979">
    <property type="component" value="Chromosome"/>
</dbReference>
<feature type="transmembrane region" description="Helical" evidence="3">
    <location>
        <begin position="6"/>
        <end position="26"/>
    </location>
</feature>
<dbReference type="RefSeq" id="WP_197931884.1">
    <property type="nucleotide sequence ID" value="NZ_CP065682.1"/>
</dbReference>
<keyword evidence="3" id="KW-1133">Transmembrane helix</keyword>
<evidence type="ECO:0000256" key="2">
    <source>
        <dbReference type="SAM" id="MobiDB-lite"/>
    </source>
</evidence>
<dbReference type="AlphaFoldDB" id="A0A7T2TGJ2"/>